<evidence type="ECO:0000256" key="4">
    <source>
        <dbReference type="SAM" id="MobiDB-lite"/>
    </source>
</evidence>
<dbReference type="SUPFAM" id="SSF51905">
    <property type="entry name" value="FAD/NAD(P)-binding domain"/>
    <property type="match status" value="1"/>
</dbReference>
<dbReference type="EMBL" id="WMBA01000013">
    <property type="protein sequence ID" value="MTD54571.1"/>
    <property type="molecule type" value="Genomic_DNA"/>
</dbReference>
<reference evidence="6 7" key="1">
    <citation type="submission" date="2019-11" db="EMBL/GenBank/DDBJ databases">
        <title>Draft genome of Amycolatopsis RM579.</title>
        <authorList>
            <person name="Duangmal K."/>
            <person name="Mingma R."/>
        </authorList>
    </citation>
    <scope>NUCLEOTIDE SEQUENCE [LARGE SCALE GENOMIC DNA]</scope>
    <source>
        <strain evidence="6 7">RM579</strain>
    </source>
</reference>
<dbReference type="InterPro" id="IPR050641">
    <property type="entry name" value="RIFMO-like"/>
</dbReference>
<evidence type="ECO:0000259" key="5">
    <source>
        <dbReference type="Pfam" id="PF01494"/>
    </source>
</evidence>
<dbReference type="GO" id="GO:0071949">
    <property type="term" value="F:FAD binding"/>
    <property type="evidence" value="ECO:0007669"/>
    <property type="project" value="InterPro"/>
</dbReference>
<feature type="region of interest" description="Disordered" evidence="4">
    <location>
        <begin position="540"/>
        <end position="572"/>
    </location>
</feature>
<dbReference type="Pfam" id="PF01494">
    <property type="entry name" value="FAD_binding_3"/>
    <property type="match status" value="1"/>
</dbReference>
<comment type="cofactor">
    <cofactor evidence="1">
        <name>FAD</name>
        <dbReference type="ChEBI" id="CHEBI:57692"/>
    </cofactor>
</comment>
<dbReference type="OrthoDB" id="4246007at2"/>
<keyword evidence="7" id="KW-1185">Reference proteome</keyword>
<sequence>MDDRTHTPVLIAGGGPVGLALALDLGRRGIASTLVERDPGTGTELLAKADLLNERSMEFCRLLGIADEVANSGFPDDVPRDTVYCTSLNGYLIGREPLPSTKERPLPPQTPEMHRRCPQFLFDPLLARAVARRGMTDLRYSTELESFVQDDDGVTCVVRRTDDRSRQEVRARYLVGCDGLTSGVRKALGISFGGVQLDYSVSVVVRAEQLTRFHPFGMAERYMFIGPEGTWANLTSVDGRSLFRFTMVGSEEKLDPDHLDMHALLRRAFGRPDIPYELMRVMPFRRSQFTAERFHCGRVFLAGDAAHTMSPTGGHGLNTGLGDVTDLGWILEASVRGWGGPALAGAYTAERRPVALRNGSSSTRNYAAWVDREGRELVLEPGPEADAQREALGRTLTEKLKQEWHSFGIAMGYDYAGSPVIVPDGSSAPPDEPSSYVQTARPGHRAPHAWLPDGRSIIDLFGGGFVLLRFGTDAAATGAIESAARSAGMPLECLTMTDPHLAALYERRLVLVRPDGMVAWRGDTAPEDAQALVDHVRGAAKTPAGADREGETHGTAHFRGGTGNPVGSAQRH</sequence>
<dbReference type="Proteomes" id="UP000440096">
    <property type="component" value="Unassembled WGS sequence"/>
</dbReference>
<organism evidence="6 7">
    <name type="scientific">Amycolatopsis pithecellobii</name>
    <dbReference type="NCBI Taxonomy" id="664692"/>
    <lineage>
        <taxon>Bacteria</taxon>
        <taxon>Bacillati</taxon>
        <taxon>Actinomycetota</taxon>
        <taxon>Actinomycetes</taxon>
        <taxon>Pseudonocardiales</taxon>
        <taxon>Pseudonocardiaceae</taxon>
        <taxon>Amycolatopsis</taxon>
    </lineage>
</organism>
<evidence type="ECO:0000256" key="3">
    <source>
        <dbReference type="ARBA" id="ARBA00022827"/>
    </source>
</evidence>
<name>A0A6N7Z332_9PSEU</name>
<evidence type="ECO:0000313" key="7">
    <source>
        <dbReference type="Proteomes" id="UP000440096"/>
    </source>
</evidence>
<dbReference type="InterPro" id="IPR036188">
    <property type="entry name" value="FAD/NAD-bd_sf"/>
</dbReference>
<keyword evidence="3" id="KW-0274">FAD</keyword>
<dbReference type="InterPro" id="IPR002938">
    <property type="entry name" value="FAD-bd"/>
</dbReference>
<keyword evidence="2" id="KW-0285">Flavoprotein</keyword>
<dbReference type="Gene3D" id="3.50.50.60">
    <property type="entry name" value="FAD/NAD(P)-binding domain"/>
    <property type="match status" value="1"/>
</dbReference>
<dbReference type="PANTHER" id="PTHR43004">
    <property type="entry name" value="TRK SYSTEM POTASSIUM UPTAKE PROTEIN"/>
    <property type="match status" value="1"/>
</dbReference>
<gene>
    <name evidence="6" type="ORF">GKO32_11360</name>
</gene>
<comment type="caution">
    <text evidence="6">The sequence shown here is derived from an EMBL/GenBank/DDBJ whole genome shotgun (WGS) entry which is preliminary data.</text>
</comment>
<accession>A0A6N7Z332</accession>
<evidence type="ECO:0000313" key="6">
    <source>
        <dbReference type="EMBL" id="MTD54571.1"/>
    </source>
</evidence>
<proteinExistence type="predicted"/>
<evidence type="ECO:0000256" key="1">
    <source>
        <dbReference type="ARBA" id="ARBA00001974"/>
    </source>
</evidence>
<protein>
    <recommendedName>
        <fullName evidence="5">FAD-binding domain-containing protein</fullName>
    </recommendedName>
</protein>
<dbReference type="NCBIfam" id="NF004780">
    <property type="entry name" value="PRK06126.1"/>
    <property type="match status" value="1"/>
</dbReference>
<dbReference type="GO" id="GO:0016709">
    <property type="term" value="F:oxidoreductase activity, acting on paired donors, with incorporation or reduction of molecular oxygen, NAD(P)H as one donor, and incorporation of one atom of oxygen"/>
    <property type="evidence" value="ECO:0007669"/>
    <property type="project" value="UniProtKB-ARBA"/>
</dbReference>
<dbReference type="AlphaFoldDB" id="A0A6N7Z332"/>
<dbReference type="Gene3D" id="3.40.30.120">
    <property type="match status" value="1"/>
</dbReference>
<dbReference type="Gene3D" id="3.30.9.10">
    <property type="entry name" value="D-Amino Acid Oxidase, subunit A, domain 2"/>
    <property type="match status" value="1"/>
</dbReference>
<evidence type="ECO:0000256" key="2">
    <source>
        <dbReference type="ARBA" id="ARBA00022630"/>
    </source>
</evidence>
<feature type="domain" description="FAD-binding" evidence="5">
    <location>
        <begin position="7"/>
        <end position="356"/>
    </location>
</feature>
<dbReference type="PRINTS" id="PR00420">
    <property type="entry name" value="RNGMNOXGNASE"/>
</dbReference>
<dbReference type="PANTHER" id="PTHR43004:SF19">
    <property type="entry name" value="BINDING MONOOXYGENASE, PUTATIVE (JCVI)-RELATED"/>
    <property type="match status" value="1"/>
</dbReference>
<dbReference type="RefSeq" id="WP_154756790.1">
    <property type="nucleotide sequence ID" value="NZ_WMBA01000013.1"/>
</dbReference>
<dbReference type="Pfam" id="PF21274">
    <property type="entry name" value="Rng_hyd_C"/>
    <property type="match status" value="1"/>
</dbReference>